<evidence type="ECO:0000313" key="2">
    <source>
        <dbReference type="Proteomes" id="UP000069620"/>
    </source>
</evidence>
<dbReference type="EMBL" id="BCSX01000021">
    <property type="protein sequence ID" value="GAS88198.1"/>
    <property type="molecule type" value="Genomic_DNA"/>
</dbReference>
<comment type="caution">
    <text evidence="1">The sequence shown here is derived from an EMBL/GenBank/DDBJ whole genome shotgun (WGS) entry which is preliminary data.</text>
</comment>
<protein>
    <submittedName>
        <fullName evidence="1">Beta-lactamase</fullName>
    </submittedName>
</protein>
<dbReference type="InterPro" id="IPR012338">
    <property type="entry name" value="Beta-lactam/transpept-like"/>
</dbReference>
<evidence type="ECO:0000313" key="1">
    <source>
        <dbReference type="EMBL" id="GAS88198.1"/>
    </source>
</evidence>
<dbReference type="Gene3D" id="3.40.710.10">
    <property type="entry name" value="DD-peptidase/beta-lactamase superfamily"/>
    <property type="match status" value="1"/>
</dbReference>
<proteinExistence type="predicted"/>
<name>A0A100VYA1_9MYCO</name>
<organism evidence="1 2">
    <name type="scientific">Mycolicibacterium brisbanense</name>
    <dbReference type="NCBI Taxonomy" id="146020"/>
    <lineage>
        <taxon>Bacteria</taxon>
        <taxon>Bacillati</taxon>
        <taxon>Actinomycetota</taxon>
        <taxon>Actinomycetes</taxon>
        <taxon>Mycobacteriales</taxon>
        <taxon>Mycobacteriaceae</taxon>
        <taxon>Mycolicibacterium</taxon>
    </lineage>
</organism>
<sequence>MTAQRLLLGDVLTATSQAILEHGMANCTPGLNRLRAALPEGWQGADRPGTNVENETNDYLLARPAERPPLLVAAYYDAPGKPSDEREAVLREAGRLFVQWATSS</sequence>
<dbReference type="RefSeq" id="WP_201028273.1">
    <property type="nucleotide sequence ID" value="NZ_BCSX01000021.1"/>
</dbReference>
<gene>
    <name evidence="1" type="ORF">RMCB_2294</name>
</gene>
<reference evidence="2" key="2">
    <citation type="submission" date="2016-02" db="EMBL/GenBank/DDBJ databases">
        <title>Draft genome sequence of five rapidly growing Mycobacterium species.</title>
        <authorList>
            <person name="Katahira K."/>
            <person name="Gotou Y."/>
            <person name="Iida K."/>
            <person name="Ogura Y."/>
            <person name="Hayashi T."/>
        </authorList>
    </citation>
    <scope>NUCLEOTIDE SEQUENCE [LARGE SCALE GENOMIC DNA]</scope>
    <source>
        <strain evidence="2">JCM15654</strain>
    </source>
</reference>
<dbReference type="STRING" id="146020.RMCB_2294"/>
<keyword evidence="2" id="KW-1185">Reference proteome</keyword>
<dbReference type="AlphaFoldDB" id="A0A100VYA1"/>
<accession>A0A100VYA1</accession>
<dbReference type="SUPFAM" id="SSF56601">
    <property type="entry name" value="beta-lactamase/transpeptidase-like"/>
    <property type="match status" value="1"/>
</dbReference>
<dbReference type="Proteomes" id="UP000069620">
    <property type="component" value="Unassembled WGS sequence"/>
</dbReference>
<reference evidence="2" key="1">
    <citation type="journal article" date="2016" name="Genome Announc.">
        <title>Draft Genome Sequences of Five Rapidly Growing Mycobacterium Species, M. thermoresistibile, M. fortuitum subsp. acetamidolyticum, M. canariasense, M. brisbanense, and M. novocastrense.</title>
        <authorList>
            <person name="Katahira K."/>
            <person name="Ogura Y."/>
            <person name="Gotoh Y."/>
            <person name="Hayashi T."/>
        </authorList>
    </citation>
    <scope>NUCLEOTIDE SEQUENCE [LARGE SCALE GENOMIC DNA]</scope>
    <source>
        <strain evidence="2">JCM15654</strain>
    </source>
</reference>